<comment type="subcellular location">
    <subcellularLocation>
        <location evidence="13">Cell membrane</location>
        <topology evidence="13">Single-pass membrane protein</topology>
    </subcellularLocation>
    <subcellularLocation>
        <location evidence="12">Endomembrane system</location>
        <topology evidence="12">Single-pass membrane protein</topology>
    </subcellularLocation>
</comment>
<accession>A0A059FGI2</accession>
<evidence type="ECO:0000256" key="13">
    <source>
        <dbReference type="HAMAP-Rule" id="MF_01398"/>
    </source>
</evidence>
<evidence type="ECO:0000256" key="1">
    <source>
        <dbReference type="ARBA" id="ARBA00005513"/>
    </source>
</evidence>
<dbReference type="eggNOG" id="COG0711">
    <property type="taxonomic scope" value="Bacteria"/>
</dbReference>
<comment type="similarity">
    <text evidence="1 13 14">Belongs to the ATPase B chain family.</text>
</comment>
<evidence type="ECO:0000256" key="3">
    <source>
        <dbReference type="ARBA" id="ARBA00022547"/>
    </source>
</evidence>
<gene>
    <name evidence="13" type="primary">atpF</name>
    <name evidence="17" type="ORF">HJA_05297</name>
</gene>
<sequence length="200" mass="21086">MKRIVLFSAIAASALPAFAAETEHGAAGGHGGGGFLGGLAYAATDPVTFTAFLALCGFIAIAWRMGAFKTVLGGLDARADAIRKELEEAASLREQAADALAAAERKAQDADKEAEAMIEQAKADAKRIMEETRKDIAERLARREALAEARIARAEAEATEEVRRAAADAATEAARRLLAGDTAVDQFEKAAREIEKALTN</sequence>
<dbReference type="Pfam" id="PF00430">
    <property type="entry name" value="ATP-synt_B"/>
    <property type="match status" value="1"/>
</dbReference>
<evidence type="ECO:0000256" key="12">
    <source>
        <dbReference type="ARBA" id="ARBA00037847"/>
    </source>
</evidence>
<keyword evidence="6 13" id="KW-1133">Transmembrane helix</keyword>
<keyword evidence="8 13" id="KW-0472">Membrane</keyword>
<dbReference type="GO" id="GO:0012505">
    <property type="term" value="C:endomembrane system"/>
    <property type="evidence" value="ECO:0007669"/>
    <property type="project" value="UniProtKB-SubCell"/>
</dbReference>
<evidence type="ECO:0000256" key="2">
    <source>
        <dbReference type="ARBA" id="ARBA00022448"/>
    </source>
</evidence>
<evidence type="ECO:0000313" key="18">
    <source>
        <dbReference type="Proteomes" id="UP000024816"/>
    </source>
</evidence>
<keyword evidence="3 13" id="KW-0138">CF(0)</keyword>
<keyword evidence="5 13" id="KW-0375">Hydrogen ion transport</keyword>
<evidence type="ECO:0000256" key="10">
    <source>
        <dbReference type="ARBA" id="ARBA00025198"/>
    </source>
</evidence>
<protein>
    <recommendedName>
        <fullName evidence="13">ATP synthase subunit b</fullName>
    </recommendedName>
    <alternativeName>
        <fullName evidence="13">ATP synthase F(0) sector subunit b</fullName>
    </alternativeName>
    <alternativeName>
        <fullName evidence="13">ATPase subunit I</fullName>
    </alternativeName>
    <alternativeName>
        <fullName evidence="13">F-type ATPase subunit b</fullName>
        <shortName evidence="13">F-ATPase subunit b</shortName>
    </alternativeName>
</protein>
<dbReference type="PANTHER" id="PTHR33445:SF1">
    <property type="entry name" value="ATP SYNTHASE SUBUNIT B"/>
    <property type="match status" value="1"/>
</dbReference>
<reference evidence="17 18" key="1">
    <citation type="journal article" date="2014" name="Antonie Van Leeuwenhoek">
        <title>Hyphomonas beringensis sp. nov. and Hyphomonas chukchiensis sp. nov., isolated from surface seawater of the Bering Sea and Chukchi Sea.</title>
        <authorList>
            <person name="Li C."/>
            <person name="Lai Q."/>
            <person name="Li G."/>
            <person name="Dong C."/>
            <person name="Wang J."/>
            <person name="Liao Y."/>
            <person name="Shao Z."/>
        </authorList>
    </citation>
    <scope>NUCLEOTIDE SEQUENCE [LARGE SCALE GENOMIC DNA]</scope>
    <source>
        <strain evidence="17 18">VP2</strain>
    </source>
</reference>
<dbReference type="GO" id="GO:0045259">
    <property type="term" value="C:proton-transporting ATP synthase complex"/>
    <property type="evidence" value="ECO:0007669"/>
    <property type="project" value="UniProtKB-KW"/>
</dbReference>
<evidence type="ECO:0000256" key="9">
    <source>
        <dbReference type="ARBA" id="ARBA00023310"/>
    </source>
</evidence>
<comment type="caution">
    <text evidence="17">The sequence shown here is derived from an EMBL/GenBank/DDBJ whole genome shotgun (WGS) entry which is preliminary data.</text>
</comment>
<dbReference type="GO" id="GO:0046933">
    <property type="term" value="F:proton-transporting ATP synthase activity, rotational mechanism"/>
    <property type="evidence" value="ECO:0007669"/>
    <property type="project" value="UniProtKB-UniRule"/>
</dbReference>
<dbReference type="RefSeq" id="WP_051597394.1">
    <property type="nucleotide sequence ID" value="NZ_ARYJ01000003.1"/>
</dbReference>
<dbReference type="CDD" id="cd06503">
    <property type="entry name" value="ATP-synt_Fo_b"/>
    <property type="match status" value="1"/>
</dbReference>
<keyword evidence="4 13" id="KW-0812">Transmembrane</keyword>
<evidence type="ECO:0000313" key="17">
    <source>
        <dbReference type="EMBL" id="KCZ89641.1"/>
    </source>
</evidence>
<evidence type="ECO:0000256" key="6">
    <source>
        <dbReference type="ARBA" id="ARBA00022989"/>
    </source>
</evidence>
<dbReference type="GO" id="GO:0046961">
    <property type="term" value="F:proton-transporting ATPase activity, rotational mechanism"/>
    <property type="evidence" value="ECO:0007669"/>
    <property type="project" value="TreeGrafter"/>
</dbReference>
<evidence type="ECO:0000256" key="7">
    <source>
        <dbReference type="ARBA" id="ARBA00023065"/>
    </source>
</evidence>
<evidence type="ECO:0000256" key="15">
    <source>
        <dbReference type="SAM" id="Coils"/>
    </source>
</evidence>
<dbReference type="GO" id="GO:0005886">
    <property type="term" value="C:plasma membrane"/>
    <property type="evidence" value="ECO:0007669"/>
    <property type="project" value="UniProtKB-SubCell"/>
</dbReference>
<feature type="transmembrane region" description="Helical" evidence="13">
    <location>
        <begin position="35"/>
        <end position="63"/>
    </location>
</feature>
<dbReference type="AlphaFoldDB" id="A0A059FGI2"/>
<organism evidence="17 18">
    <name type="scientific">Hyphomonas jannaschiana VP2</name>
    <dbReference type="NCBI Taxonomy" id="1280952"/>
    <lineage>
        <taxon>Bacteria</taxon>
        <taxon>Pseudomonadati</taxon>
        <taxon>Pseudomonadota</taxon>
        <taxon>Alphaproteobacteria</taxon>
        <taxon>Hyphomonadales</taxon>
        <taxon>Hyphomonadaceae</taxon>
        <taxon>Hyphomonas</taxon>
    </lineage>
</organism>
<evidence type="ECO:0000256" key="8">
    <source>
        <dbReference type="ARBA" id="ARBA00023136"/>
    </source>
</evidence>
<name>A0A059FGI2_9PROT</name>
<keyword evidence="7 13" id="KW-0406">Ion transport</keyword>
<comment type="function">
    <text evidence="11">Component of the F(0) channel, it forms part of the peripheral stalk, linking F(1) to F(0). The b'-subunit is a diverged and duplicated form of b found in plants and photosynthetic bacteria.</text>
</comment>
<keyword evidence="18" id="KW-1185">Reference proteome</keyword>
<dbReference type="InterPro" id="IPR050059">
    <property type="entry name" value="ATP_synthase_B_chain"/>
</dbReference>
<evidence type="ECO:0000256" key="16">
    <source>
        <dbReference type="SAM" id="SignalP"/>
    </source>
</evidence>
<dbReference type="STRING" id="1280952.HJA_05297"/>
<keyword evidence="16" id="KW-0732">Signal</keyword>
<keyword evidence="15" id="KW-0175">Coiled coil</keyword>
<dbReference type="PANTHER" id="PTHR33445">
    <property type="entry name" value="ATP SYNTHASE SUBUNIT B', CHLOROPLASTIC"/>
    <property type="match status" value="1"/>
</dbReference>
<keyword evidence="13" id="KW-1003">Cell membrane</keyword>
<evidence type="ECO:0000256" key="11">
    <source>
        <dbReference type="ARBA" id="ARBA00025614"/>
    </source>
</evidence>
<dbReference type="Proteomes" id="UP000024816">
    <property type="component" value="Unassembled WGS sequence"/>
</dbReference>
<keyword evidence="2 13" id="KW-0813">Transport</keyword>
<feature type="coiled-coil region" evidence="15">
    <location>
        <begin position="79"/>
        <end position="162"/>
    </location>
</feature>
<comment type="function">
    <text evidence="10 13">F(1)F(0) ATP synthase produces ATP from ADP in the presence of a proton or sodium gradient. F-type ATPases consist of two structural domains, F(1) containing the extramembraneous catalytic core and F(0) containing the membrane proton channel, linked together by a central stalk and a peripheral stalk. During catalysis, ATP synthesis in the catalytic domain of F(1) is coupled via a rotary mechanism of the central stalk subunits to proton translocation.</text>
</comment>
<proteinExistence type="inferred from homology"/>
<comment type="subunit">
    <text evidence="13">F-type ATPases have 2 components, F(1) - the catalytic core - and F(0) - the membrane proton channel. F(1) has five subunits: alpha(3), beta(3), gamma(1), delta(1), epsilon(1). F(0) has three main subunits: a(1), b(2) and c(10-14). The alpha and beta chains form an alternating ring which encloses part of the gamma chain. F(1) is attached to F(0) by a central stalk formed by the gamma and epsilon chains, while a peripheral stalk is formed by the delta and b chains.</text>
</comment>
<feature type="signal peptide" evidence="16">
    <location>
        <begin position="1"/>
        <end position="19"/>
    </location>
</feature>
<feature type="chain" id="PRO_5001577358" description="ATP synthase subunit b" evidence="16">
    <location>
        <begin position="20"/>
        <end position="200"/>
    </location>
</feature>
<dbReference type="OrthoDB" id="7620372at2"/>
<dbReference type="EMBL" id="ARYJ01000003">
    <property type="protein sequence ID" value="KCZ89641.1"/>
    <property type="molecule type" value="Genomic_DNA"/>
</dbReference>
<dbReference type="HAMAP" id="MF_01398">
    <property type="entry name" value="ATP_synth_b_bprime"/>
    <property type="match status" value="1"/>
</dbReference>
<evidence type="ECO:0000256" key="5">
    <source>
        <dbReference type="ARBA" id="ARBA00022781"/>
    </source>
</evidence>
<dbReference type="PATRIC" id="fig|1280952.3.peg.1050"/>
<evidence type="ECO:0000256" key="14">
    <source>
        <dbReference type="RuleBase" id="RU003848"/>
    </source>
</evidence>
<dbReference type="InterPro" id="IPR002146">
    <property type="entry name" value="ATP_synth_b/b'su_bac/chlpt"/>
</dbReference>
<evidence type="ECO:0000256" key="4">
    <source>
        <dbReference type="ARBA" id="ARBA00022692"/>
    </source>
</evidence>
<keyword evidence="9 13" id="KW-0066">ATP synthesis</keyword>